<dbReference type="EMBL" id="JAYKXN010000004">
    <property type="protein sequence ID" value="KAK7293811.1"/>
    <property type="molecule type" value="Genomic_DNA"/>
</dbReference>
<comment type="caution">
    <text evidence="3">The sequence shown here is derived from an EMBL/GenBank/DDBJ whole genome shotgun (WGS) entry which is preliminary data.</text>
</comment>
<feature type="region of interest" description="Disordered" evidence="2">
    <location>
        <begin position="1"/>
        <end position="22"/>
    </location>
</feature>
<sequence length="323" mass="36785">MKILIPRETSLSPRRSRAPTPRPTSTPCYLHCLPHAVHHASSVKPLRCSCFSLSPFPISSTSTIASPSHAVSEPLCLSSWKALVLLLLSIDLYYLEMIQLLLSFVMMHLLAQENAWVLDSALSVKTKDDSGSIETIRVNRQVVYPTCSQLHPDVMFCVVHAKDDCFTFMHLWYAFLVWPIQRNHEQLLSKEILQEPMKGIAERYRKWLEEHKTRFSKEESGRLKDINNRKHVTCDFYGKITPGGITRAKRHQMGVRGDCGNCHKCPNEVKKALKTAFLNIKNEREAYLKEINDLDEEHEEVKEILAIRNGKQATSISTSVASS</sequence>
<dbReference type="Proteomes" id="UP001359559">
    <property type="component" value="Unassembled WGS sequence"/>
</dbReference>
<name>A0AAN9PD22_CLITE</name>
<evidence type="ECO:0000313" key="3">
    <source>
        <dbReference type="EMBL" id="KAK7293811.1"/>
    </source>
</evidence>
<feature type="coiled-coil region" evidence="1">
    <location>
        <begin position="277"/>
        <end position="304"/>
    </location>
</feature>
<keyword evidence="4" id="KW-1185">Reference proteome</keyword>
<keyword evidence="1" id="KW-0175">Coiled coil</keyword>
<reference evidence="3 4" key="1">
    <citation type="submission" date="2024-01" db="EMBL/GenBank/DDBJ databases">
        <title>The genomes of 5 underutilized Papilionoideae crops provide insights into root nodulation and disease resistance.</title>
        <authorList>
            <person name="Yuan L."/>
        </authorList>
    </citation>
    <scope>NUCLEOTIDE SEQUENCE [LARGE SCALE GENOMIC DNA]</scope>
    <source>
        <strain evidence="3">LY-2023</strain>
        <tissue evidence="3">Leaf</tissue>
    </source>
</reference>
<gene>
    <name evidence="3" type="ORF">RJT34_16686</name>
</gene>
<accession>A0AAN9PD22</accession>
<dbReference type="Gene3D" id="1.20.120.900">
    <property type="entry name" value="Pex19, mPTS binding domain"/>
    <property type="match status" value="1"/>
</dbReference>
<dbReference type="InterPro" id="IPR006708">
    <property type="entry name" value="Pex19"/>
</dbReference>
<proteinExistence type="predicted"/>
<dbReference type="Pfam" id="PF04614">
    <property type="entry name" value="Pex19"/>
    <property type="match status" value="1"/>
</dbReference>
<dbReference type="GO" id="GO:0005777">
    <property type="term" value="C:peroxisome"/>
    <property type="evidence" value="ECO:0007669"/>
    <property type="project" value="InterPro"/>
</dbReference>
<evidence type="ECO:0000313" key="4">
    <source>
        <dbReference type="Proteomes" id="UP001359559"/>
    </source>
</evidence>
<dbReference type="AlphaFoldDB" id="A0AAN9PD22"/>
<evidence type="ECO:0000256" key="2">
    <source>
        <dbReference type="SAM" id="MobiDB-lite"/>
    </source>
</evidence>
<organism evidence="3 4">
    <name type="scientific">Clitoria ternatea</name>
    <name type="common">Butterfly pea</name>
    <dbReference type="NCBI Taxonomy" id="43366"/>
    <lineage>
        <taxon>Eukaryota</taxon>
        <taxon>Viridiplantae</taxon>
        <taxon>Streptophyta</taxon>
        <taxon>Embryophyta</taxon>
        <taxon>Tracheophyta</taxon>
        <taxon>Spermatophyta</taxon>
        <taxon>Magnoliopsida</taxon>
        <taxon>eudicotyledons</taxon>
        <taxon>Gunneridae</taxon>
        <taxon>Pentapetalae</taxon>
        <taxon>rosids</taxon>
        <taxon>fabids</taxon>
        <taxon>Fabales</taxon>
        <taxon>Fabaceae</taxon>
        <taxon>Papilionoideae</taxon>
        <taxon>50 kb inversion clade</taxon>
        <taxon>NPAAA clade</taxon>
        <taxon>indigoferoid/millettioid clade</taxon>
        <taxon>Phaseoleae</taxon>
        <taxon>Clitoria</taxon>
    </lineage>
</organism>
<evidence type="ECO:0000256" key="1">
    <source>
        <dbReference type="SAM" id="Coils"/>
    </source>
</evidence>
<dbReference type="InterPro" id="IPR038322">
    <property type="entry name" value="Pex19_C_sf"/>
</dbReference>
<protein>
    <submittedName>
        <fullName evidence="3">Uncharacterized protein</fullName>
    </submittedName>
</protein>